<dbReference type="EMBL" id="AOHW01000057">
    <property type="protein sequence ID" value="ELY35359.1"/>
    <property type="molecule type" value="Genomic_DNA"/>
</dbReference>
<protein>
    <submittedName>
        <fullName evidence="1">Uncharacterized protein</fullName>
    </submittedName>
</protein>
<proteinExistence type="predicted"/>
<reference evidence="1 2" key="1">
    <citation type="journal article" date="2014" name="PLoS Genet.">
        <title>Phylogenetically driven sequencing of extremely halophilic archaea reveals strategies for static and dynamic osmo-response.</title>
        <authorList>
            <person name="Becker E.A."/>
            <person name="Seitzer P.M."/>
            <person name="Tritt A."/>
            <person name="Larsen D."/>
            <person name="Krusor M."/>
            <person name="Yao A.I."/>
            <person name="Wu D."/>
            <person name="Madern D."/>
            <person name="Eisen J.A."/>
            <person name="Darling A.E."/>
            <person name="Facciotti M.T."/>
        </authorList>
    </citation>
    <scope>NUCLEOTIDE SEQUENCE [LARGE SCALE GENOMIC DNA]</scope>
    <source>
        <strain evidence="1 2">GA33</strain>
    </source>
</reference>
<name>L9VE56_9EURY</name>
<sequence length="82" mass="9632">MQISVHIWFQQKNQSLHLRLDRLRISVLLIPLVEVVTSYFMHLTYLSESGVKSILILTVQQYQKKYLDTISSGLIWIYVHAS</sequence>
<evidence type="ECO:0000313" key="1">
    <source>
        <dbReference type="EMBL" id="ELY35359.1"/>
    </source>
</evidence>
<dbReference type="Proteomes" id="UP000011599">
    <property type="component" value="Unassembled WGS sequence"/>
</dbReference>
<comment type="caution">
    <text evidence="1">The sequence shown here is derived from an EMBL/GenBank/DDBJ whole genome shotgun (WGS) entry which is preliminary data.</text>
</comment>
<dbReference type="AlphaFoldDB" id="L9VE56"/>
<dbReference type="REBASE" id="692972">
    <property type="entry name" value="NtiG33ORF23543P"/>
</dbReference>
<evidence type="ECO:0000313" key="2">
    <source>
        <dbReference type="Proteomes" id="UP000011599"/>
    </source>
</evidence>
<keyword evidence="2" id="KW-1185">Reference proteome</keyword>
<organism evidence="1 2">
    <name type="scientific">Natronorubrum tibetense GA33</name>
    <dbReference type="NCBI Taxonomy" id="1114856"/>
    <lineage>
        <taxon>Archaea</taxon>
        <taxon>Methanobacteriati</taxon>
        <taxon>Methanobacteriota</taxon>
        <taxon>Stenosarchaea group</taxon>
        <taxon>Halobacteria</taxon>
        <taxon>Halobacteriales</taxon>
        <taxon>Natrialbaceae</taxon>
        <taxon>Natronorubrum</taxon>
    </lineage>
</organism>
<accession>L9VE56</accession>
<gene>
    <name evidence="1" type="ORF">C496_23533</name>
</gene>